<dbReference type="EMBL" id="JAODUP010000062">
    <property type="protein sequence ID" value="KAK2164530.1"/>
    <property type="molecule type" value="Genomic_DNA"/>
</dbReference>
<reference evidence="3" key="1">
    <citation type="journal article" date="2023" name="Mol. Biol. Evol.">
        <title>Third-Generation Sequencing Reveals the Adaptive Role of the Epigenome in Three Deep-Sea Polychaetes.</title>
        <authorList>
            <person name="Perez M."/>
            <person name="Aroh O."/>
            <person name="Sun Y."/>
            <person name="Lan Y."/>
            <person name="Juniper S.K."/>
            <person name="Young C.R."/>
            <person name="Angers B."/>
            <person name="Qian P.Y."/>
        </authorList>
    </citation>
    <scope>NUCLEOTIDE SEQUENCE</scope>
    <source>
        <strain evidence="3">P08H-3</strain>
    </source>
</reference>
<keyword evidence="4" id="KW-1185">Reference proteome</keyword>
<keyword evidence="2" id="KW-0812">Transmembrane</keyword>
<gene>
    <name evidence="3" type="ORF">LSH36_62g01026</name>
</gene>
<dbReference type="Proteomes" id="UP001208570">
    <property type="component" value="Unassembled WGS sequence"/>
</dbReference>
<feature type="non-terminal residue" evidence="3">
    <location>
        <position position="1"/>
    </location>
</feature>
<feature type="compositionally biased region" description="Polar residues" evidence="1">
    <location>
        <begin position="175"/>
        <end position="190"/>
    </location>
</feature>
<proteinExistence type="predicted"/>
<dbReference type="CDD" id="cd00063">
    <property type="entry name" value="FN3"/>
    <property type="match status" value="1"/>
</dbReference>
<protein>
    <recommendedName>
        <fullName evidence="5">Fibronectin type-III domain-containing protein</fullName>
    </recommendedName>
</protein>
<dbReference type="InterPro" id="IPR036116">
    <property type="entry name" value="FN3_sf"/>
</dbReference>
<dbReference type="InterPro" id="IPR003961">
    <property type="entry name" value="FN3_dom"/>
</dbReference>
<feature type="transmembrane region" description="Helical" evidence="2">
    <location>
        <begin position="126"/>
        <end position="151"/>
    </location>
</feature>
<name>A0AAD9NC39_9ANNE</name>
<dbReference type="SUPFAM" id="SSF49265">
    <property type="entry name" value="Fibronectin type III"/>
    <property type="match status" value="1"/>
</dbReference>
<dbReference type="Gene3D" id="2.60.40.10">
    <property type="entry name" value="Immunoglobulins"/>
    <property type="match status" value="1"/>
</dbReference>
<keyword evidence="2" id="KW-1133">Transmembrane helix</keyword>
<comment type="caution">
    <text evidence="3">The sequence shown here is derived from an EMBL/GenBank/DDBJ whole genome shotgun (WGS) entry which is preliminary data.</text>
</comment>
<organism evidence="3 4">
    <name type="scientific">Paralvinella palmiformis</name>
    <dbReference type="NCBI Taxonomy" id="53620"/>
    <lineage>
        <taxon>Eukaryota</taxon>
        <taxon>Metazoa</taxon>
        <taxon>Spiralia</taxon>
        <taxon>Lophotrochozoa</taxon>
        <taxon>Annelida</taxon>
        <taxon>Polychaeta</taxon>
        <taxon>Sedentaria</taxon>
        <taxon>Canalipalpata</taxon>
        <taxon>Terebellida</taxon>
        <taxon>Terebelliformia</taxon>
        <taxon>Alvinellidae</taxon>
        <taxon>Paralvinella</taxon>
    </lineage>
</organism>
<feature type="region of interest" description="Disordered" evidence="1">
    <location>
        <begin position="164"/>
        <end position="190"/>
    </location>
</feature>
<evidence type="ECO:0000256" key="1">
    <source>
        <dbReference type="SAM" id="MobiDB-lite"/>
    </source>
</evidence>
<evidence type="ECO:0000313" key="4">
    <source>
        <dbReference type="Proteomes" id="UP001208570"/>
    </source>
</evidence>
<sequence>PIPKSYVNCSWLQTASSRSLEIRWCQIQSLRREFADFYGYLIEYKKRGALTSSKGPIVGHQGDQKIQTATLAGLEPRTVYVITVWPYRTSEREYDYGRKYDSIVGETLNPHGETVGPQSAKDGCSWLPWILFGVAGVVVVFLIGVIVMLYLKFVRRNEASPRNNLGLDNAGVTGTGSNAEPSMSTSSSTEYTRYLTTNNTDGQNHQYLELTIQDSTKSRDNQKTYEIIK</sequence>
<evidence type="ECO:0000256" key="2">
    <source>
        <dbReference type="SAM" id="Phobius"/>
    </source>
</evidence>
<accession>A0AAD9NC39</accession>
<dbReference type="InterPro" id="IPR013783">
    <property type="entry name" value="Ig-like_fold"/>
</dbReference>
<keyword evidence="2" id="KW-0472">Membrane</keyword>
<evidence type="ECO:0008006" key="5">
    <source>
        <dbReference type="Google" id="ProtNLM"/>
    </source>
</evidence>
<dbReference type="AlphaFoldDB" id="A0AAD9NC39"/>
<evidence type="ECO:0000313" key="3">
    <source>
        <dbReference type="EMBL" id="KAK2164530.1"/>
    </source>
</evidence>